<keyword evidence="3" id="KW-0202">Cytokine</keyword>
<organism evidence="6 7">
    <name type="scientific">Knipowitschia caucasica</name>
    <name type="common">Caucasian dwarf goby</name>
    <name type="synonym">Pomatoschistus caucasicus</name>
    <dbReference type="NCBI Taxonomy" id="637954"/>
    <lineage>
        <taxon>Eukaryota</taxon>
        <taxon>Metazoa</taxon>
        <taxon>Chordata</taxon>
        <taxon>Craniata</taxon>
        <taxon>Vertebrata</taxon>
        <taxon>Euteleostomi</taxon>
        <taxon>Actinopterygii</taxon>
        <taxon>Neopterygii</taxon>
        <taxon>Teleostei</taxon>
        <taxon>Neoteleostei</taxon>
        <taxon>Acanthomorphata</taxon>
        <taxon>Gobiaria</taxon>
        <taxon>Gobiiformes</taxon>
        <taxon>Gobioidei</taxon>
        <taxon>Gobiidae</taxon>
        <taxon>Gobiinae</taxon>
        <taxon>Knipowitschia</taxon>
    </lineage>
</organism>
<sequence length="232" mass="27173">MRTYLKLPTVSEDSRDWTLNINKMTLQWPSLILLFSSLICVHSLPVAVLHTKYITSYRLVLFTRCRVQQLLTKYKEEQLGSKDYEDRSQHLKELPSLSTDFYSWLKMTDEERLGTALWDVQVFWDILKWKREQLTAADSHSPLHQSMQHIECDLRDLTRQVIHQMNHTGSTRAPVGRTVSVRSGSRTRWDSRVEGYIILRDLNLYLTKLARDFLLLATKASPTTGAMRRETM</sequence>
<accession>A0AAV2JEU5</accession>
<reference evidence="6 7" key="1">
    <citation type="submission" date="2024-04" db="EMBL/GenBank/DDBJ databases">
        <authorList>
            <person name="Waldvogel A.-M."/>
            <person name="Schoenle A."/>
        </authorList>
    </citation>
    <scope>NUCLEOTIDE SEQUENCE [LARGE SCALE GENOMIC DNA]</scope>
</reference>
<dbReference type="Pfam" id="PF07400">
    <property type="entry name" value="IL11"/>
    <property type="match status" value="1"/>
</dbReference>
<gene>
    <name evidence="6" type="ORF">KC01_LOCUS5547</name>
</gene>
<protein>
    <recommendedName>
        <fullName evidence="8">Ciliary neurotrophic factor</fullName>
    </recommendedName>
</protein>
<comment type="subcellular location">
    <subcellularLocation>
        <location evidence="1">Secreted</location>
    </subcellularLocation>
</comment>
<dbReference type="Gene3D" id="1.20.1250.10">
    <property type="match status" value="1"/>
</dbReference>
<dbReference type="PANTHER" id="PTHR21353">
    <property type="match status" value="1"/>
</dbReference>
<dbReference type="GO" id="GO:0005125">
    <property type="term" value="F:cytokine activity"/>
    <property type="evidence" value="ECO:0007669"/>
    <property type="project" value="UniProtKB-KW"/>
</dbReference>
<evidence type="ECO:0000256" key="5">
    <source>
        <dbReference type="SAM" id="Phobius"/>
    </source>
</evidence>
<evidence type="ECO:0000313" key="7">
    <source>
        <dbReference type="Proteomes" id="UP001497482"/>
    </source>
</evidence>
<keyword evidence="5" id="KW-0812">Transmembrane</keyword>
<dbReference type="AlphaFoldDB" id="A0AAV2JEU5"/>
<evidence type="ECO:0008006" key="8">
    <source>
        <dbReference type="Google" id="ProtNLM"/>
    </source>
</evidence>
<evidence type="ECO:0000256" key="3">
    <source>
        <dbReference type="ARBA" id="ARBA00022514"/>
    </source>
</evidence>
<dbReference type="PANTHER" id="PTHR21353:SF9">
    <property type="match status" value="1"/>
</dbReference>
<dbReference type="GO" id="GO:0007166">
    <property type="term" value="P:cell surface receptor signaling pathway"/>
    <property type="evidence" value="ECO:0007669"/>
    <property type="project" value="TreeGrafter"/>
</dbReference>
<dbReference type="SUPFAM" id="SSF47266">
    <property type="entry name" value="4-helical cytokines"/>
    <property type="match status" value="1"/>
</dbReference>
<evidence type="ECO:0000256" key="4">
    <source>
        <dbReference type="ARBA" id="ARBA00022525"/>
    </source>
</evidence>
<name>A0AAV2JEU5_KNICA</name>
<dbReference type="Proteomes" id="UP001497482">
    <property type="component" value="Chromosome 11"/>
</dbReference>
<dbReference type="EMBL" id="OZ035833">
    <property type="protein sequence ID" value="CAL1573694.1"/>
    <property type="molecule type" value="Genomic_DNA"/>
</dbReference>
<keyword evidence="4" id="KW-0964">Secreted</keyword>
<dbReference type="InterPro" id="IPR020438">
    <property type="entry name" value="IL-11"/>
</dbReference>
<comment type="similarity">
    <text evidence="2">Belongs to the IL-6 superfamily.</text>
</comment>
<evidence type="ECO:0000256" key="1">
    <source>
        <dbReference type="ARBA" id="ARBA00004613"/>
    </source>
</evidence>
<keyword evidence="7" id="KW-1185">Reference proteome</keyword>
<dbReference type="GO" id="GO:0005615">
    <property type="term" value="C:extracellular space"/>
    <property type="evidence" value="ECO:0007669"/>
    <property type="project" value="UniProtKB-KW"/>
</dbReference>
<proteinExistence type="inferred from homology"/>
<feature type="transmembrane region" description="Helical" evidence="5">
    <location>
        <begin position="28"/>
        <end position="49"/>
    </location>
</feature>
<keyword evidence="5" id="KW-1133">Transmembrane helix</keyword>
<dbReference type="InterPro" id="IPR010681">
    <property type="entry name" value="PRF/CT"/>
</dbReference>
<keyword evidence="5" id="KW-0472">Membrane</keyword>
<evidence type="ECO:0000256" key="2">
    <source>
        <dbReference type="ARBA" id="ARBA00007432"/>
    </source>
</evidence>
<evidence type="ECO:0000313" key="6">
    <source>
        <dbReference type="EMBL" id="CAL1573694.1"/>
    </source>
</evidence>
<dbReference type="InterPro" id="IPR009079">
    <property type="entry name" value="4_helix_cytokine-like_core"/>
</dbReference>